<dbReference type="KEGG" id="llh:I41_32170"/>
<proteinExistence type="predicted"/>
<feature type="signal peptide" evidence="1">
    <location>
        <begin position="1"/>
        <end position="24"/>
    </location>
</feature>
<keyword evidence="1" id="KW-0732">Signal</keyword>
<evidence type="ECO:0008006" key="4">
    <source>
        <dbReference type="Google" id="ProtNLM"/>
    </source>
</evidence>
<gene>
    <name evidence="2" type="ORF">I41_32170</name>
</gene>
<keyword evidence="3" id="KW-1185">Reference proteome</keyword>
<evidence type="ECO:0000313" key="2">
    <source>
        <dbReference type="EMBL" id="QDT74024.1"/>
    </source>
</evidence>
<dbReference type="Proteomes" id="UP000317909">
    <property type="component" value="Chromosome"/>
</dbReference>
<sequence length="306" mass="32938" precursor="true">MYGNRTLALLALAALAGFYSPINAAAAEVAAKVATDSATGVVSLTRKGAWHLAESSNFQVCSLRGAKEAQDVAVGCERLRNEVATLCGLQPGHWSPRCQIVLHVDAKSYVATVGHAGAATAASALTQRSGARINRRKIDVRGDVSDYLTSALPHELCHVLLADRFADVPLWCDEGLALLLDPLDKQQLHERDLRSGDQRGELMPINELFGLQRYPAAERWGLFYGQSASIVRCLLQRGTPQQLLAFAKAQRSLGTNKALREVYGLSGVAELDRHWRSRLASPSDAPLTLVTFAASPTPFSAVAEAP</sequence>
<dbReference type="RefSeq" id="WP_145433818.1">
    <property type="nucleotide sequence ID" value="NZ_CP036339.1"/>
</dbReference>
<organism evidence="2 3">
    <name type="scientific">Lacipirellula limnantheis</name>
    <dbReference type="NCBI Taxonomy" id="2528024"/>
    <lineage>
        <taxon>Bacteria</taxon>
        <taxon>Pseudomonadati</taxon>
        <taxon>Planctomycetota</taxon>
        <taxon>Planctomycetia</taxon>
        <taxon>Pirellulales</taxon>
        <taxon>Lacipirellulaceae</taxon>
        <taxon>Lacipirellula</taxon>
    </lineage>
</organism>
<feature type="chain" id="PRO_5021722125" description="Peptidase MA-like domain-containing protein" evidence="1">
    <location>
        <begin position="25"/>
        <end position="306"/>
    </location>
</feature>
<name>A0A517U071_9BACT</name>
<accession>A0A517U071</accession>
<protein>
    <recommendedName>
        <fullName evidence="4">Peptidase MA-like domain-containing protein</fullName>
    </recommendedName>
</protein>
<dbReference type="AlphaFoldDB" id="A0A517U071"/>
<dbReference type="EMBL" id="CP036339">
    <property type="protein sequence ID" value="QDT74024.1"/>
    <property type="molecule type" value="Genomic_DNA"/>
</dbReference>
<evidence type="ECO:0000313" key="3">
    <source>
        <dbReference type="Proteomes" id="UP000317909"/>
    </source>
</evidence>
<dbReference type="OrthoDB" id="260154at2"/>
<reference evidence="2 3" key="1">
    <citation type="submission" date="2019-02" db="EMBL/GenBank/DDBJ databases">
        <title>Deep-cultivation of Planctomycetes and their phenomic and genomic characterization uncovers novel biology.</title>
        <authorList>
            <person name="Wiegand S."/>
            <person name="Jogler M."/>
            <person name="Boedeker C."/>
            <person name="Pinto D."/>
            <person name="Vollmers J."/>
            <person name="Rivas-Marin E."/>
            <person name="Kohn T."/>
            <person name="Peeters S.H."/>
            <person name="Heuer A."/>
            <person name="Rast P."/>
            <person name="Oberbeckmann S."/>
            <person name="Bunk B."/>
            <person name="Jeske O."/>
            <person name="Meyerdierks A."/>
            <person name="Storesund J.E."/>
            <person name="Kallscheuer N."/>
            <person name="Luecker S."/>
            <person name="Lage O.M."/>
            <person name="Pohl T."/>
            <person name="Merkel B.J."/>
            <person name="Hornburger P."/>
            <person name="Mueller R.-W."/>
            <person name="Bruemmer F."/>
            <person name="Labrenz M."/>
            <person name="Spormann A.M."/>
            <person name="Op den Camp H."/>
            <person name="Overmann J."/>
            <person name="Amann R."/>
            <person name="Jetten M.S.M."/>
            <person name="Mascher T."/>
            <person name="Medema M.H."/>
            <person name="Devos D.P."/>
            <person name="Kaster A.-K."/>
            <person name="Ovreas L."/>
            <person name="Rohde M."/>
            <person name="Galperin M.Y."/>
            <person name="Jogler C."/>
        </authorList>
    </citation>
    <scope>NUCLEOTIDE SEQUENCE [LARGE SCALE GENOMIC DNA]</scope>
    <source>
        <strain evidence="2 3">I41</strain>
    </source>
</reference>
<evidence type="ECO:0000256" key="1">
    <source>
        <dbReference type="SAM" id="SignalP"/>
    </source>
</evidence>